<name>A0A0X3Q2A7_SCHSO</name>
<feature type="transmembrane region" description="Helical" evidence="1">
    <location>
        <begin position="42"/>
        <end position="62"/>
    </location>
</feature>
<feature type="transmembrane region" description="Helical" evidence="1">
    <location>
        <begin position="111"/>
        <end position="137"/>
    </location>
</feature>
<feature type="transmembrane region" description="Helical" evidence="1">
    <location>
        <begin position="198"/>
        <end position="216"/>
    </location>
</feature>
<sequence>LRSALIFLSFLFMLSGFYVKSLFSLSVLSALAAQMIWIKLQRSFQAYLCVVSLALASCILFIDHFRNQEKHLIEVLIFTKAFGLLTMGLWVKGNAFFARKIPTYEAENSSVLVHTISMTLLINVQFLVALSTYIFGLDLFSDMARKICSRLWDKLPSTAVMLSGVIPILLLVVTHVRTLVWQHRSIGSGHQALQNRNAIALFFLFLISKSFCILTIRGHGSWAEIGSSLAYTLAV</sequence>
<accession>A0A0X3Q2A7</accession>
<dbReference type="EMBL" id="GEEE01005307">
    <property type="protein sequence ID" value="JAP57918.1"/>
    <property type="molecule type" value="Transcribed_RNA"/>
</dbReference>
<organism evidence="2">
    <name type="scientific">Schistocephalus solidus</name>
    <name type="common">Tapeworm</name>
    <dbReference type="NCBI Taxonomy" id="70667"/>
    <lineage>
        <taxon>Eukaryota</taxon>
        <taxon>Metazoa</taxon>
        <taxon>Spiralia</taxon>
        <taxon>Lophotrochozoa</taxon>
        <taxon>Platyhelminthes</taxon>
        <taxon>Cestoda</taxon>
        <taxon>Eucestoda</taxon>
        <taxon>Diphyllobothriidea</taxon>
        <taxon>Diphyllobothriidae</taxon>
        <taxon>Schistocephalus</taxon>
    </lineage>
</organism>
<feature type="transmembrane region" description="Helical" evidence="1">
    <location>
        <begin position="158"/>
        <end position="178"/>
    </location>
</feature>
<feature type="non-terminal residue" evidence="2">
    <location>
        <position position="235"/>
    </location>
</feature>
<keyword evidence="1" id="KW-0472">Membrane</keyword>
<evidence type="ECO:0000256" key="1">
    <source>
        <dbReference type="SAM" id="Phobius"/>
    </source>
</evidence>
<keyword evidence="1" id="KW-1133">Transmembrane helix</keyword>
<gene>
    <name evidence="2" type="ORF">TR119946</name>
</gene>
<dbReference type="AlphaFoldDB" id="A0A0X3Q2A7"/>
<keyword evidence="1" id="KW-0812">Transmembrane</keyword>
<proteinExistence type="predicted"/>
<reference evidence="2" key="1">
    <citation type="submission" date="2016-01" db="EMBL/GenBank/DDBJ databases">
        <title>Reference transcriptome for the parasite Schistocephalus solidus: insights into the molecular evolution of parasitism.</title>
        <authorList>
            <person name="Hebert F.O."/>
            <person name="Grambauer S."/>
            <person name="Barber I."/>
            <person name="Landry C.R."/>
            <person name="Aubin-Horth N."/>
        </authorList>
    </citation>
    <scope>NUCLEOTIDE SEQUENCE</scope>
</reference>
<evidence type="ECO:0000313" key="2">
    <source>
        <dbReference type="EMBL" id="JAP57918.1"/>
    </source>
</evidence>
<feature type="non-terminal residue" evidence="2">
    <location>
        <position position="1"/>
    </location>
</feature>
<feature type="transmembrane region" description="Helical" evidence="1">
    <location>
        <begin position="71"/>
        <end position="91"/>
    </location>
</feature>
<protein>
    <submittedName>
        <fullName evidence="2">Uncharacterized protein</fullName>
    </submittedName>
</protein>